<sequence>MAGDAIDQDVHGIHAVRHAHRLRGRPAGDSQRGVAVALPDLLCRAGRGVLPGRLGHPRLRIGGLRGPAGLRQRDDVAGDLPAGDPWPGPLHRDRLGPAGDGHRRRRDHSAAVRRAQAAHRLPAGVRPADGAVLPVHPVLFGDRPSRRPAAGQGLIGDDGRQPTPGKTHAQSDHQGRCGEGQGLAEDGLAGDQQRAFGDAGHPCAGAACHRRTRLRARSVRAQPAQRHHLRDRAGLRQPEPVPHHRRAERRAGRVPRDRFRPADPSLRFQLAAAGR</sequence>
<accession>A0A914YNE2</accession>
<feature type="compositionally biased region" description="Basic and acidic residues" evidence="1">
    <location>
        <begin position="249"/>
        <end position="261"/>
    </location>
</feature>
<name>A0A914YNE2_9BILA</name>
<organism evidence="2 3">
    <name type="scientific">Panagrolaimus superbus</name>
    <dbReference type="NCBI Taxonomy" id="310955"/>
    <lineage>
        <taxon>Eukaryota</taxon>
        <taxon>Metazoa</taxon>
        <taxon>Ecdysozoa</taxon>
        <taxon>Nematoda</taxon>
        <taxon>Chromadorea</taxon>
        <taxon>Rhabditida</taxon>
        <taxon>Tylenchina</taxon>
        <taxon>Panagrolaimomorpha</taxon>
        <taxon>Panagrolaimoidea</taxon>
        <taxon>Panagrolaimidae</taxon>
        <taxon>Panagrolaimus</taxon>
    </lineage>
</organism>
<keyword evidence="2" id="KW-1185">Reference proteome</keyword>
<feature type="region of interest" description="Disordered" evidence="1">
    <location>
        <begin position="65"/>
        <end position="185"/>
    </location>
</feature>
<dbReference type="WBParaSite" id="PSU_v2.g18852.t1">
    <property type="protein sequence ID" value="PSU_v2.g18852.t1"/>
    <property type="gene ID" value="PSU_v2.g18852"/>
</dbReference>
<dbReference type="Proteomes" id="UP000887577">
    <property type="component" value="Unplaced"/>
</dbReference>
<feature type="region of interest" description="Disordered" evidence="1">
    <location>
        <begin position="216"/>
        <end position="275"/>
    </location>
</feature>
<evidence type="ECO:0000313" key="2">
    <source>
        <dbReference type="Proteomes" id="UP000887577"/>
    </source>
</evidence>
<reference evidence="3" key="1">
    <citation type="submission" date="2022-11" db="UniProtKB">
        <authorList>
            <consortium name="WormBaseParasite"/>
        </authorList>
    </citation>
    <scope>IDENTIFICATION</scope>
</reference>
<protein>
    <submittedName>
        <fullName evidence="3">Uncharacterized protein</fullName>
    </submittedName>
</protein>
<proteinExistence type="predicted"/>
<dbReference type="AlphaFoldDB" id="A0A914YNE2"/>
<evidence type="ECO:0000313" key="3">
    <source>
        <dbReference type="WBParaSite" id="PSU_v2.g18852.t1"/>
    </source>
</evidence>
<evidence type="ECO:0000256" key="1">
    <source>
        <dbReference type="SAM" id="MobiDB-lite"/>
    </source>
</evidence>